<dbReference type="KEGG" id="mpaf:R5R33_06250"/>
<accession>A0AAU0N473</accession>
<gene>
    <name evidence="2" type="ORF">R5R33_06250</name>
</gene>
<protein>
    <recommendedName>
        <fullName evidence="4">NodB homology domain-containing protein</fullName>
    </recommendedName>
</protein>
<sequence>MLTLDYELFFGKQTGTPQACMIKGCDALLKVLENHSASAVFFVDASYLVRLREYSRRSVKLARDYSDVVSHIRQLEACGHQIQLHIHPHWFDSWHDGGRWHMVTDRYRLAQWSRQDIASLVTRCVRELNSHLTRKVFVFRAGGWCVQPFSSIADALCTNGIRVDSSVFHGGAAESEVHRFDFRSAPRRCCWRFDTDPCQPEPNGAFTEMAISSQYVSPLFYWRFALVRLFGQANRHTRFGDGSPIENGRRDLLHLLTHYSHMAVSIDGYKATLLRRAFQQAKKHQHTHFVAMGHPKSLTPFGLEHLSSWLDEVYSNGGQLEGYPQPKINTHAPAPALADG</sequence>
<reference evidence="2 3" key="1">
    <citation type="submission" date="2023-10" db="EMBL/GenBank/DDBJ databases">
        <title>Description of Microbulbifer bruguierae sp. nov., isolated from the sediments of mangrove plant Bruguiera sexangula and comparative genomic analyses of the genus Microbulbifer.</title>
        <authorList>
            <person name="Long M."/>
        </authorList>
    </citation>
    <scope>NUCLEOTIDE SEQUENCE [LARGE SCALE GENOMIC DNA]</scope>
    <source>
        <strain evidence="2 3">SPO729</strain>
    </source>
</reference>
<organism evidence="2 3">
    <name type="scientific">Microbulbifer pacificus</name>
    <dbReference type="NCBI Taxonomy" id="407164"/>
    <lineage>
        <taxon>Bacteria</taxon>
        <taxon>Pseudomonadati</taxon>
        <taxon>Pseudomonadota</taxon>
        <taxon>Gammaproteobacteria</taxon>
        <taxon>Cellvibrionales</taxon>
        <taxon>Microbulbiferaceae</taxon>
        <taxon>Microbulbifer</taxon>
    </lineage>
</organism>
<dbReference type="SUPFAM" id="SSF88713">
    <property type="entry name" value="Glycoside hydrolase/deacetylase"/>
    <property type="match status" value="1"/>
</dbReference>
<dbReference type="EMBL" id="CP137555">
    <property type="protein sequence ID" value="WOX06728.1"/>
    <property type="molecule type" value="Genomic_DNA"/>
</dbReference>
<name>A0AAU0N473_9GAMM</name>
<evidence type="ECO:0008006" key="4">
    <source>
        <dbReference type="Google" id="ProtNLM"/>
    </source>
</evidence>
<keyword evidence="3" id="KW-1185">Reference proteome</keyword>
<proteinExistence type="predicted"/>
<feature type="region of interest" description="Disordered" evidence="1">
    <location>
        <begin position="321"/>
        <end position="340"/>
    </location>
</feature>
<dbReference type="Proteomes" id="UP001302477">
    <property type="component" value="Chromosome"/>
</dbReference>
<dbReference type="Gene3D" id="3.20.20.370">
    <property type="entry name" value="Glycoside hydrolase/deacetylase"/>
    <property type="match status" value="1"/>
</dbReference>
<evidence type="ECO:0000313" key="3">
    <source>
        <dbReference type="Proteomes" id="UP001302477"/>
    </source>
</evidence>
<dbReference type="AlphaFoldDB" id="A0AAU0N473"/>
<evidence type="ECO:0000256" key="1">
    <source>
        <dbReference type="SAM" id="MobiDB-lite"/>
    </source>
</evidence>
<dbReference type="InterPro" id="IPR011330">
    <property type="entry name" value="Glyco_hydro/deAcase_b/a-brl"/>
</dbReference>
<evidence type="ECO:0000313" key="2">
    <source>
        <dbReference type="EMBL" id="WOX06728.1"/>
    </source>
</evidence>
<dbReference type="GO" id="GO:0005975">
    <property type="term" value="P:carbohydrate metabolic process"/>
    <property type="evidence" value="ECO:0007669"/>
    <property type="project" value="InterPro"/>
</dbReference>
<dbReference type="RefSeq" id="WP_318955180.1">
    <property type="nucleotide sequence ID" value="NZ_CP137555.1"/>
</dbReference>